<evidence type="ECO:0000256" key="1">
    <source>
        <dbReference type="SAM" id="SignalP"/>
    </source>
</evidence>
<evidence type="ECO:0000313" key="3">
    <source>
        <dbReference type="Proteomes" id="UP001567538"/>
    </source>
</evidence>
<gene>
    <name evidence="2" type="ORF">AAHA92_13208</name>
</gene>
<dbReference type="AlphaFoldDB" id="A0ABD1HA80"/>
<feature type="chain" id="PRO_5044833908" evidence="1">
    <location>
        <begin position="18"/>
        <end position="135"/>
    </location>
</feature>
<evidence type="ECO:0000313" key="2">
    <source>
        <dbReference type="EMBL" id="KAL1552408.1"/>
    </source>
</evidence>
<name>A0ABD1HA80_SALDI</name>
<dbReference type="Proteomes" id="UP001567538">
    <property type="component" value="Unassembled WGS sequence"/>
</dbReference>
<organism evidence="2 3">
    <name type="scientific">Salvia divinorum</name>
    <name type="common">Maria pastora</name>
    <name type="synonym">Diviner's sage</name>
    <dbReference type="NCBI Taxonomy" id="28513"/>
    <lineage>
        <taxon>Eukaryota</taxon>
        <taxon>Viridiplantae</taxon>
        <taxon>Streptophyta</taxon>
        <taxon>Embryophyta</taxon>
        <taxon>Tracheophyta</taxon>
        <taxon>Spermatophyta</taxon>
        <taxon>Magnoliopsida</taxon>
        <taxon>eudicotyledons</taxon>
        <taxon>Gunneridae</taxon>
        <taxon>Pentapetalae</taxon>
        <taxon>asterids</taxon>
        <taxon>lamiids</taxon>
        <taxon>Lamiales</taxon>
        <taxon>Lamiaceae</taxon>
        <taxon>Nepetoideae</taxon>
        <taxon>Mentheae</taxon>
        <taxon>Salviinae</taxon>
        <taxon>Salvia</taxon>
        <taxon>Salvia subgen. Calosphace</taxon>
    </lineage>
</organism>
<keyword evidence="1" id="KW-0732">Signal</keyword>
<dbReference type="EMBL" id="JBEAFC010000006">
    <property type="protein sequence ID" value="KAL1552408.1"/>
    <property type="molecule type" value="Genomic_DNA"/>
</dbReference>
<proteinExistence type="predicted"/>
<reference evidence="2 3" key="1">
    <citation type="submission" date="2024-06" db="EMBL/GenBank/DDBJ databases">
        <title>A chromosome level genome sequence of Diviner's sage (Salvia divinorum).</title>
        <authorList>
            <person name="Ford S.A."/>
            <person name="Ro D.-K."/>
            <person name="Ness R.W."/>
            <person name="Phillips M.A."/>
        </authorList>
    </citation>
    <scope>NUCLEOTIDE SEQUENCE [LARGE SCALE GENOMIC DNA]</scope>
    <source>
        <strain evidence="2">SAF-2024a</strain>
        <tissue evidence="2">Leaf</tissue>
    </source>
</reference>
<feature type="signal peptide" evidence="1">
    <location>
        <begin position="1"/>
        <end position="17"/>
    </location>
</feature>
<protein>
    <submittedName>
        <fullName evidence="2">Endo-1,4-beta-xylanase 5-like</fullName>
    </submittedName>
</protein>
<sequence length="135" mass="15070">MALKLLHLGVLFMFAAAEITCADAAKIHVINALTDPSPIHLSFSIAKDEYYARNEILKQGEKLDLELNTGPDFFGTFRRGEGAQSISIALYLSFRDLSNPNFLGDIYSKAEDDGVSLSYDNKSYGEKYPWVQNQI</sequence>
<comment type="caution">
    <text evidence="2">The sequence shown here is derived from an EMBL/GenBank/DDBJ whole genome shotgun (WGS) entry which is preliminary data.</text>
</comment>
<accession>A0ABD1HA80</accession>
<keyword evidence="3" id="KW-1185">Reference proteome</keyword>